<keyword evidence="7" id="KW-1185">Reference proteome</keyword>
<comment type="similarity">
    <text evidence="2">Belongs to the AB hydrolase superfamily. AKT2 hydrolase family.</text>
</comment>
<evidence type="ECO:0000256" key="1">
    <source>
        <dbReference type="ARBA" id="ARBA00004275"/>
    </source>
</evidence>
<dbReference type="PANTHER" id="PTHR43798">
    <property type="entry name" value="MONOACYLGLYCEROL LIPASE"/>
    <property type="match status" value="1"/>
</dbReference>
<dbReference type="PANTHER" id="PTHR43798:SF5">
    <property type="entry name" value="MONOACYLGLYCEROL LIPASE ABHD6"/>
    <property type="match status" value="1"/>
</dbReference>
<dbReference type="SUPFAM" id="SSF53474">
    <property type="entry name" value="alpha/beta-Hydrolases"/>
    <property type="match status" value="1"/>
</dbReference>
<comment type="subcellular location">
    <subcellularLocation>
        <location evidence="1">Peroxisome</location>
    </subcellularLocation>
</comment>
<dbReference type="GO" id="GO:0047372">
    <property type="term" value="F:monoacylglycerol lipase activity"/>
    <property type="evidence" value="ECO:0007669"/>
    <property type="project" value="TreeGrafter"/>
</dbReference>
<dbReference type="Proteomes" id="UP000016935">
    <property type="component" value="Unassembled WGS sequence"/>
</dbReference>
<feature type="non-terminal residue" evidence="6">
    <location>
        <position position="180"/>
    </location>
</feature>
<dbReference type="InterPro" id="IPR000073">
    <property type="entry name" value="AB_hydrolase_1"/>
</dbReference>
<feature type="domain" description="AB hydrolase-1" evidence="5">
    <location>
        <begin position="12"/>
        <end position="128"/>
    </location>
</feature>
<evidence type="ECO:0000256" key="3">
    <source>
        <dbReference type="ARBA" id="ARBA00023026"/>
    </source>
</evidence>
<dbReference type="InterPro" id="IPR050266">
    <property type="entry name" value="AB_hydrolase_sf"/>
</dbReference>
<reference evidence="6 7" key="2">
    <citation type="journal article" date="2013" name="PLoS Genet.">
        <title>Comparative genome structure, secondary metabolite, and effector coding capacity across Cochliobolus pathogens.</title>
        <authorList>
            <person name="Condon B.J."/>
            <person name="Leng Y."/>
            <person name="Wu D."/>
            <person name="Bushley K.E."/>
            <person name="Ohm R.A."/>
            <person name="Otillar R."/>
            <person name="Martin J."/>
            <person name="Schackwitz W."/>
            <person name="Grimwood J."/>
            <person name="MohdZainudin N."/>
            <person name="Xue C."/>
            <person name="Wang R."/>
            <person name="Manning V.A."/>
            <person name="Dhillon B."/>
            <person name="Tu Z.J."/>
            <person name="Steffenson B.J."/>
            <person name="Salamov A."/>
            <person name="Sun H."/>
            <person name="Lowry S."/>
            <person name="LaButti K."/>
            <person name="Han J."/>
            <person name="Copeland A."/>
            <person name="Lindquist E."/>
            <person name="Barry K."/>
            <person name="Schmutz J."/>
            <person name="Baker S.E."/>
            <person name="Ciuffetti L.M."/>
            <person name="Grigoriev I.V."/>
            <person name="Zhong S."/>
            <person name="Turgeon B.G."/>
        </authorList>
    </citation>
    <scope>NUCLEOTIDE SEQUENCE [LARGE SCALE GENOMIC DNA]</scope>
    <source>
        <strain evidence="7">28A</strain>
    </source>
</reference>
<dbReference type="GO" id="GO:0005777">
    <property type="term" value="C:peroxisome"/>
    <property type="evidence" value="ECO:0007669"/>
    <property type="project" value="UniProtKB-SubCell"/>
</dbReference>
<keyword evidence="4" id="KW-0576">Peroxisome</keyword>
<dbReference type="STRING" id="671987.R0KC83"/>
<gene>
    <name evidence="6" type="ORF">SETTUDRAFT_169605</name>
</gene>
<dbReference type="GeneID" id="19400965"/>
<evidence type="ECO:0000256" key="2">
    <source>
        <dbReference type="ARBA" id="ARBA00005668"/>
    </source>
</evidence>
<dbReference type="InterPro" id="IPR029058">
    <property type="entry name" value="AB_hydrolase_fold"/>
</dbReference>
<dbReference type="RefSeq" id="XP_008026615.1">
    <property type="nucleotide sequence ID" value="XM_008028424.1"/>
</dbReference>
<dbReference type="PRINTS" id="PR00111">
    <property type="entry name" value="ABHYDROLASE"/>
</dbReference>
<dbReference type="AlphaFoldDB" id="R0KC83"/>
<dbReference type="Gene3D" id="3.40.50.1820">
    <property type="entry name" value="alpha/beta hydrolase"/>
    <property type="match status" value="1"/>
</dbReference>
<reference evidence="6 7" key="1">
    <citation type="journal article" date="2012" name="PLoS Pathog.">
        <title>Diverse lifestyles and strategies of plant pathogenesis encoded in the genomes of eighteen Dothideomycetes fungi.</title>
        <authorList>
            <person name="Ohm R.A."/>
            <person name="Feau N."/>
            <person name="Henrissat B."/>
            <person name="Schoch C.L."/>
            <person name="Horwitz B.A."/>
            <person name="Barry K.W."/>
            <person name="Condon B.J."/>
            <person name="Copeland A.C."/>
            <person name="Dhillon B."/>
            <person name="Glaser F."/>
            <person name="Hesse C.N."/>
            <person name="Kosti I."/>
            <person name="LaButti K."/>
            <person name="Lindquist E.A."/>
            <person name="Lucas S."/>
            <person name="Salamov A.A."/>
            <person name="Bradshaw R.E."/>
            <person name="Ciuffetti L."/>
            <person name="Hamelin R.C."/>
            <person name="Kema G.H.J."/>
            <person name="Lawrence C."/>
            <person name="Scott J.A."/>
            <person name="Spatafora J.W."/>
            <person name="Turgeon B.G."/>
            <person name="de Wit P.J.G.M."/>
            <person name="Zhong S."/>
            <person name="Goodwin S.B."/>
            <person name="Grigoriev I.V."/>
        </authorList>
    </citation>
    <scope>NUCLEOTIDE SEQUENCE [LARGE SCALE GENOMIC DNA]</scope>
    <source>
        <strain evidence="7">28A</strain>
    </source>
</reference>
<sequence length="180" mass="19090">MDLIDPLLLNSIASTRSVLIFDNAGCGHSAGTIQATIQEAGATIAAFLSAIGVPKVDVIGFSMGGFTAQVLALDYPQLVRKLVLAGTQSAYTDGFMPPDASIMKAASQPSPGEANMLDLFFYASESSRALGHAWWQRLSERAIPGEQRTLFVDEAGGQMQNAAIGKFVSDASFFARIQDI</sequence>
<dbReference type="OrthoDB" id="8119704at2759"/>
<evidence type="ECO:0000259" key="5">
    <source>
        <dbReference type="Pfam" id="PF00561"/>
    </source>
</evidence>
<dbReference type="GO" id="GO:0016020">
    <property type="term" value="C:membrane"/>
    <property type="evidence" value="ECO:0007669"/>
    <property type="project" value="TreeGrafter"/>
</dbReference>
<organism evidence="6 7">
    <name type="scientific">Exserohilum turcicum (strain 28A)</name>
    <name type="common">Northern leaf blight fungus</name>
    <name type="synonym">Setosphaeria turcica</name>
    <dbReference type="NCBI Taxonomy" id="671987"/>
    <lineage>
        <taxon>Eukaryota</taxon>
        <taxon>Fungi</taxon>
        <taxon>Dikarya</taxon>
        <taxon>Ascomycota</taxon>
        <taxon>Pezizomycotina</taxon>
        <taxon>Dothideomycetes</taxon>
        <taxon>Pleosporomycetidae</taxon>
        <taxon>Pleosporales</taxon>
        <taxon>Pleosporineae</taxon>
        <taxon>Pleosporaceae</taxon>
        <taxon>Exserohilum</taxon>
    </lineage>
</organism>
<protein>
    <recommendedName>
        <fullName evidence="5">AB hydrolase-1 domain-containing protein</fullName>
    </recommendedName>
</protein>
<dbReference type="EMBL" id="KB908637">
    <property type="protein sequence ID" value="EOA85832.1"/>
    <property type="molecule type" value="Genomic_DNA"/>
</dbReference>
<dbReference type="GO" id="GO:0046464">
    <property type="term" value="P:acylglycerol catabolic process"/>
    <property type="evidence" value="ECO:0007669"/>
    <property type="project" value="TreeGrafter"/>
</dbReference>
<dbReference type="Pfam" id="PF00561">
    <property type="entry name" value="Abhydrolase_1"/>
    <property type="match status" value="1"/>
</dbReference>
<keyword evidence="3" id="KW-0843">Virulence</keyword>
<proteinExistence type="inferred from homology"/>
<dbReference type="HOGENOM" id="CLU_020336_4_0_1"/>
<accession>R0KC83</accession>
<evidence type="ECO:0000256" key="4">
    <source>
        <dbReference type="ARBA" id="ARBA00023140"/>
    </source>
</evidence>
<evidence type="ECO:0000313" key="7">
    <source>
        <dbReference type="Proteomes" id="UP000016935"/>
    </source>
</evidence>
<name>R0KC83_EXST2</name>
<evidence type="ECO:0000313" key="6">
    <source>
        <dbReference type="EMBL" id="EOA85832.1"/>
    </source>
</evidence>